<dbReference type="Pfam" id="PF13599">
    <property type="entry name" value="Pentapeptide_4"/>
    <property type="match status" value="1"/>
</dbReference>
<gene>
    <name evidence="3" type="ORF">NT6N_15780</name>
</gene>
<feature type="coiled-coil region" evidence="1">
    <location>
        <begin position="10"/>
        <end position="37"/>
    </location>
</feature>
<dbReference type="InterPro" id="IPR001646">
    <property type="entry name" value="5peptide_repeat"/>
</dbReference>
<evidence type="ECO:0000256" key="1">
    <source>
        <dbReference type="SAM" id="Coils"/>
    </source>
</evidence>
<keyword evidence="2" id="KW-0812">Transmembrane</keyword>
<dbReference type="Gene3D" id="2.160.20.80">
    <property type="entry name" value="E3 ubiquitin-protein ligase SopA"/>
    <property type="match status" value="1"/>
</dbReference>
<dbReference type="SUPFAM" id="SSF141571">
    <property type="entry name" value="Pentapeptide repeat-like"/>
    <property type="match status" value="1"/>
</dbReference>
<dbReference type="KEGG" id="osu:NT6N_15780"/>
<protein>
    <recommendedName>
        <fullName evidence="4">Pentapeptide repeat-containing protein</fullName>
    </recommendedName>
</protein>
<sequence>MNVPISEENRLVISEEIVSLEEELELLRMKEAKSRQKVGRFASVANRTLLYVLFGPRLTKGLAALLHSAREKTEPLLGAKLANVLDAASRRMTGYKRWAITFGLIAALPGIISLILIWQQNTVVARETQNTLADIENRLRLDLLLTIYSSEEKSPNDALITPSYSSSLRAESALKLIAMDSASYREAERVKGEPFLWRVDLSQAPLGRVNFSPMKSEPQREISRVSFVASNFFNSSFHRCKLSECWFDQSLMIKTDFSDAVLDEVVFTGAALFSVNFKGAEFKNCDFKGAKFNAETQWPDGFDPLAAGAVPMNSNPGGGS</sequence>
<keyword evidence="2" id="KW-0472">Membrane</keyword>
<name>A0AAT9FKR7_9BACT</name>
<organism evidence="3">
    <name type="scientific">Oceaniferula spumae</name>
    <dbReference type="NCBI Taxonomy" id="2979115"/>
    <lineage>
        <taxon>Bacteria</taxon>
        <taxon>Pseudomonadati</taxon>
        <taxon>Verrucomicrobiota</taxon>
        <taxon>Verrucomicrobiia</taxon>
        <taxon>Verrucomicrobiales</taxon>
        <taxon>Verrucomicrobiaceae</taxon>
        <taxon>Oceaniferula</taxon>
    </lineage>
</organism>
<keyword evidence="2" id="KW-1133">Transmembrane helix</keyword>
<dbReference type="EMBL" id="AP026866">
    <property type="protein sequence ID" value="BDS06538.1"/>
    <property type="molecule type" value="Genomic_DNA"/>
</dbReference>
<keyword evidence="1" id="KW-0175">Coiled coil</keyword>
<reference evidence="3" key="1">
    <citation type="submission" date="2024-07" db="EMBL/GenBank/DDBJ databases">
        <title>Complete genome sequence of Verrucomicrobiaceae bacterium NT6N.</title>
        <authorList>
            <person name="Huang C."/>
            <person name="Takami H."/>
            <person name="Hamasaki K."/>
        </authorList>
    </citation>
    <scope>NUCLEOTIDE SEQUENCE</scope>
    <source>
        <strain evidence="3">NT6N</strain>
    </source>
</reference>
<evidence type="ECO:0000313" key="3">
    <source>
        <dbReference type="EMBL" id="BDS06538.1"/>
    </source>
</evidence>
<accession>A0AAT9FKR7</accession>
<evidence type="ECO:0008006" key="4">
    <source>
        <dbReference type="Google" id="ProtNLM"/>
    </source>
</evidence>
<feature type="transmembrane region" description="Helical" evidence="2">
    <location>
        <begin position="98"/>
        <end position="118"/>
    </location>
</feature>
<evidence type="ECO:0000256" key="2">
    <source>
        <dbReference type="SAM" id="Phobius"/>
    </source>
</evidence>
<proteinExistence type="predicted"/>
<dbReference type="AlphaFoldDB" id="A0AAT9FKR7"/>